<proteinExistence type="predicted"/>
<sequence>MNTGFWSRKLGELEALWSTERIERYGAILPVVERLARLEAVGSTDTVVWRRDVDRITQKILDEWPFDDEHGLEMLRYAQALRKGKS</sequence>
<accession>A0ABT9PFZ8</accession>
<evidence type="ECO:0000313" key="1">
    <source>
        <dbReference type="EMBL" id="MDP9831641.1"/>
    </source>
</evidence>
<organism evidence="1 2">
    <name type="scientific">Trueperella abortisuis</name>
    <dbReference type="NCBI Taxonomy" id="445930"/>
    <lineage>
        <taxon>Bacteria</taxon>
        <taxon>Bacillati</taxon>
        <taxon>Actinomycetota</taxon>
        <taxon>Actinomycetes</taxon>
        <taxon>Actinomycetales</taxon>
        <taxon>Actinomycetaceae</taxon>
        <taxon>Trueperella</taxon>
    </lineage>
</organism>
<reference evidence="1 2" key="1">
    <citation type="submission" date="2023-07" db="EMBL/GenBank/DDBJ databases">
        <title>Sequencing the genomes of 1000 actinobacteria strains.</title>
        <authorList>
            <person name="Klenk H.-P."/>
        </authorList>
    </citation>
    <scope>NUCLEOTIDE SEQUENCE [LARGE SCALE GENOMIC DNA]</scope>
    <source>
        <strain evidence="1 2">DSM 19515</strain>
    </source>
</reference>
<comment type="caution">
    <text evidence="1">The sequence shown here is derived from an EMBL/GenBank/DDBJ whole genome shotgun (WGS) entry which is preliminary data.</text>
</comment>
<gene>
    <name evidence="1" type="ORF">J2S45_000320</name>
</gene>
<protein>
    <submittedName>
        <fullName evidence="1">Uncharacterized protein</fullName>
    </submittedName>
</protein>
<dbReference type="Proteomes" id="UP001230145">
    <property type="component" value="Unassembled WGS sequence"/>
</dbReference>
<keyword evidence="2" id="KW-1185">Reference proteome</keyword>
<evidence type="ECO:0000313" key="2">
    <source>
        <dbReference type="Proteomes" id="UP001230145"/>
    </source>
</evidence>
<dbReference type="EMBL" id="JAUSQL010000001">
    <property type="protein sequence ID" value="MDP9831641.1"/>
    <property type="molecule type" value="Genomic_DNA"/>
</dbReference>
<name>A0ABT9PFZ8_9ACTO</name>
<dbReference type="RefSeq" id="WP_307634326.1">
    <property type="nucleotide sequence ID" value="NZ_JAUSQL010000001.1"/>
</dbReference>